<feature type="domain" description="DUF6787" evidence="2">
    <location>
        <begin position="19"/>
        <end position="95"/>
    </location>
</feature>
<dbReference type="AlphaFoldDB" id="A0A1W2B092"/>
<keyword evidence="1" id="KW-1133">Transmembrane helix</keyword>
<keyword evidence="1" id="KW-0812">Transmembrane</keyword>
<sequence length="104" mass="12338">MFEKLKKHWQIESNFQLILILIVFSITGSASAWVSKPFVEWFGLNDEIMPTWLFTILRLILIFPIYNVILLVVGTIFGQFKFFWAFEKKMFSRFAPKKKVAEEV</sequence>
<keyword evidence="4" id="KW-1185">Reference proteome</keyword>
<feature type="transmembrane region" description="Helical" evidence="1">
    <location>
        <begin position="56"/>
        <end position="84"/>
    </location>
</feature>
<reference evidence="3 4" key="1">
    <citation type="submission" date="2017-04" db="EMBL/GenBank/DDBJ databases">
        <authorList>
            <person name="Afonso C.L."/>
            <person name="Miller P.J."/>
            <person name="Scott M.A."/>
            <person name="Spackman E."/>
            <person name="Goraichik I."/>
            <person name="Dimitrov K.M."/>
            <person name="Suarez D.L."/>
            <person name="Swayne D.E."/>
        </authorList>
    </citation>
    <scope>NUCLEOTIDE SEQUENCE [LARGE SCALE GENOMIC DNA]</scope>
    <source>
        <strain evidence="3 4">CGMCC 1.12708</strain>
    </source>
</reference>
<protein>
    <recommendedName>
        <fullName evidence="2">DUF6787 domain-containing protein</fullName>
    </recommendedName>
</protein>
<gene>
    <name evidence="3" type="ORF">SAMN06296427_105210</name>
</gene>
<evidence type="ECO:0000313" key="3">
    <source>
        <dbReference type="EMBL" id="SMC66356.1"/>
    </source>
</evidence>
<evidence type="ECO:0000259" key="2">
    <source>
        <dbReference type="Pfam" id="PF20584"/>
    </source>
</evidence>
<evidence type="ECO:0000256" key="1">
    <source>
        <dbReference type="SAM" id="Phobius"/>
    </source>
</evidence>
<keyword evidence="1" id="KW-0472">Membrane</keyword>
<dbReference type="EMBL" id="FWXS01000005">
    <property type="protein sequence ID" value="SMC66356.1"/>
    <property type="molecule type" value="Genomic_DNA"/>
</dbReference>
<evidence type="ECO:0000313" key="4">
    <source>
        <dbReference type="Proteomes" id="UP000192393"/>
    </source>
</evidence>
<proteinExistence type="predicted"/>
<dbReference type="InterPro" id="IPR046714">
    <property type="entry name" value="DUF6787"/>
</dbReference>
<dbReference type="Proteomes" id="UP000192393">
    <property type="component" value="Unassembled WGS sequence"/>
</dbReference>
<dbReference type="Pfam" id="PF20584">
    <property type="entry name" value="DUF6787"/>
    <property type="match status" value="1"/>
</dbReference>
<dbReference type="RefSeq" id="WP_084017412.1">
    <property type="nucleotide sequence ID" value="NZ_FWXS01000005.1"/>
</dbReference>
<dbReference type="STRING" id="1434700.SAMN06296427_105210"/>
<dbReference type="OrthoDB" id="1151370at2"/>
<name>A0A1W2B092_9FLAO</name>
<accession>A0A1W2B092</accession>
<organism evidence="3 4">
    <name type="scientific">Moheibacter sediminis</name>
    <dbReference type="NCBI Taxonomy" id="1434700"/>
    <lineage>
        <taxon>Bacteria</taxon>
        <taxon>Pseudomonadati</taxon>
        <taxon>Bacteroidota</taxon>
        <taxon>Flavobacteriia</taxon>
        <taxon>Flavobacteriales</taxon>
        <taxon>Weeksellaceae</taxon>
        <taxon>Moheibacter</taxon>
    </lineage>
</organism>